<feature type="compositionally biased region" description="Basic residues" evidence="1">
    <location>
        <begin position="133"/>
        <end position="193"/>
    </location>
</feature>
<feature type="compositionally biased region" description="Basic and acidic residues" evidence="1">
    <location>
        <begin position="194"/>
        <end position="206"/>
    </location>
</feature>
<protein>
    <recommendedName>
        <fullName evidence="4">Histidine-rich glycoprotein</fullName>
    </recommendedName>
</protein>
<feature type="region of interest" description="Disordered" evidence="1">
    <location>
        <begin position="1"/>
        <end position="21"/>
    </location>
</feature>
<keyword evidence="3" id="KW-1185">Reference proteome</keyword>
<proteinExistence type="predicted"/>
<feature type="region of interest" description="Disordered" evidence="1">
    <location>
        <begin position="130"/>
        <end position="265"/>
    </location>
</feature>
<organism evidence="2 3">
    <name type="scientific">Trachymyrmex cornetzi</name>
    <dbReference type="NCBI Taxonomy" id="471704"/>
    <lineage>
        <taxon>Eukaryota</taxon>
        <taxon>Metazoa</taxon>
        <taxon>Ecdysozoa</taxon>
        <taxon>Arthropoda</taxon>
        <taxon>Hexapoda</taxon>
        <taxon>Insecta</taxon>
        <taxon>Pterygota</taxon>
        <taxon>Neoptera</taxon>
        <taxon>Endopterygota</taxon>
        <taxon>Hymenoptera</taxon>
        <taxon>Apocrita</taxon>
        <taxon>Aculeata</taxon>
        <taxon>Formicoidea</taxon>
        <taxon>Formicidae</taxon>
        <taxon>Myrmicinae</taxon>
        <taxon>Trachymyrmex</taxon>
    </lineage>
</organism>
<evidence type="ECO:0000313" key="3">
    <source>
        <dbReference type="Proteomes" id="UP000078492"/>
    </source>
</evidence>
<evidence type="ECO:0000256" key="1">
    <source>
        <dbReference type="SAM" id="MobiDB-lite"/>
    </source>
</evidence>
<dbReference type="Proteomes" id="UP000078492">
    <property type="component" value="Unassembled WGS sequence"/>
</dbReference>
<feature type="non-terminal residue" evidence="2">
    <location>
        <position position="1"/>
    </location>
</feature>
<sequence length="334" mass="39407">LLLAAATGQEPKTRDEIRPQVSTTKQELVGSIKLLRQLQPPRPFVPKNLPGIIAPVERNQKKRQLANLGLTFPEPLLPLNGQTPLPLLETTFGAGHGDSIVPRITPQPKQIITRIIETSPSLGHVTIHEHKEEHKHHHGHEHKHGHHEDHHHKHGHDHKHGHHEDHKHHHHEDHHHKHGHEHKHDHKEHHHHGHHEDHHHKEDHKHGHDHKHHHDHHEYHHHDEDHKHHEEHDHKHHHKHHEGREHHEDHHHKHGHDHHHKHHEDHHLHVFENYDHGHYKSFGHRFESPPVHEEFILSEESAAISVTPPLKDVLKITKSPKVRESVEHTEIAQV</sequence>
<reference evidence="2 3" key="1">
    <citation type="submission" date="2015-09" db="EMBL/GenBank/DDBJ databases">
        <title>Trachymyrmex cornetzi WGS genome.</title>
        <authorList>
            <person name="Nygaard S."/>
            <person name="Hu H."/>
            <person name="Boomsma J."/>
            <person name="Zhang G."/>
        </authorList>
    </citation>
    <scope>NUCLEOTIDE SEQUENCE [LARGE SCALE GENOMIC DNA]</scope>
    <source>
        <strain evidence="2">Tcor2-1</strain>
        <tissue evidence="2">Whole body</tissue>
    </source>
</reference>
<gene>
    <name evidence="2" type="ORF">ALC57_17105</name>
</gene>
<dbReference type="InterPro" id="IPR002395">
    <property type="entry name" value="Kininogen"/>
</dbReference>
<feature type="compositionally biased region" description="Basic and acidic residues" evidence="1">
    <location>
        <begin position="216"/>
        <end position="233"/>
    </location>
</feature>
<evidence type="ECO:0000313" key="2">
    <source>
        <dbReference type="EMBL" id="KYN10500.1"/>
    </source>
</evidence>
<accession>A0A195DC60</accession>
<dbReference type="EMBL" id="KQ980989">
    <property type="protein sequence ID" value="KYN10500.1"/>
    <property type="molecule type" value="Genomic_DNA"/>
</dbReference>
<evidence type="ECO:0008006" key="4">
    <source>
        <dbReference type="Google" id="ProtNLM"/>
    </source>
</evidence>
<name>A0A195DC60_9HYME</name>
<dbReference type="PRINTS" id="PR00334">
    <property type="entry name" value="KININOGEN"/>
</dbReference>
<dbReference type="STRING" id="471704.A0A195DC60"/>
<dbReference type="AlphaFoldDB" id="A0A195DC60"/>
<feature type="compositionally biased region" description="Basic residues" evidence="1">
    <location>
        <begin position="249"/>
        <end position="264"/>
    </location>
</feature>